<gene>
    <name evidence="1" type="ORF">AJ80_09883</name>
</gene>
<proteinExistence type="predicted"/>
<reference evidence="1 2" key="1">
    <citation type="submission" date="2017-10" db="EMBL/GenBank/DDBJ databases">
        <title>Comparative genomics in systemic dimorphic fungi from Ajellomycetaceae.</title>
        <authorList>
            <person name="Munoz J.F."/>
            <person name="Mcewen J.G."/>
            <person name="Clay O.K."/>
            <person name="Cuomo C.A."/>
        </authorList>
    </citation>
    <scope>NUCLEOTIDE SEQUENCE [LARGE SCALE GENOMIC DNA]</scope>
    <source>
        <strain evidence="1 2">UAMH7299</strain>
    </source>
</reference>
<dbReference type="EMBL" id="PDNA01000389">
    <property type="protein sequence ID" value="PGG95960.1"/>
    <property type="molecule type" value="Genomic_DNA"/>
</dbReference>
<accession>A0A2B7WHJ0</accession>
<comment type="caution">
    <text evidence="1">The sequence shown here is derived from an EMBL/GenBank/DDBJ whole genome shotgun (WGS) entry which is preliminary data.</text>
</comment>
<protein>
    <submittedName>
        <fullName evidence="1">Uncharacterized protein</fullName>
    </submittedName>
</protein>
<dbReference type="Proteomes" id="UP000224634">
    <property type="component" value="Unassembled WGS sequence"/>
</dbReference>
<organism evidence="1 2">
    <name type="scientific">Polytolypa hystricis (strain UAMH7299)</name>
    <dbReference type="NCBI Taxonomy" id="1447883"/>
    <lineage>
        <taxon>Eukaryota</taxon>
        <taxon>Fungi</taxon>
        <taxon>Dikarya</taxon>
        <taxon>Ascomycota</taxon>
        <taxon>Pezizomycotina</taxon>
        <taxon>Eurotiomycetes</taxon>
        <taxon>Eurotiomycetidae</taxon>
        <taxon>Onygenales</taxon>
        <taxon>Onygenales incertae sedis</taxon>
        <taxon>Polytolypa</taxon>
    </lineage>
</organism>
<evidence type="ECO:0000313" key="2">
    <source>
        <dbReference type="Proteomes" id="UP000224634"/>
    </source>
</evidence>
<name>A0A2B7WHJ0_POLH7</name>
<keyword evidence="2" id="KW-1185">Reference proteome</keyword>
<evidence type="ECO:0000313" key="1">
    <source>
        <dbReference type="EMBL" id="PGG95960.1"/>
    </source>
</evidence>
<sequence>MDNDFVHTDVPSIVQLGEHQYDLAVRQRALGKFEYVTSHLKVEPFGDYDGLSTRHGKASAADLAVKTYEAELRRGVPEDQIPWYNNQISWYKDQNSRYQDRVSSPTS</sequence>
<dbReference type="AlphaFoldDB" id="A0A2B7WHJ0"/>
<dbReference type="OrthoDB" id="10486689at2759"/>